<keyword evidence="2" id="KW-1185">Reference proteome</keyword>
<sequence length="87" mass="9815">MQNLATSLRRRSRRSRPMELYDRLPPGLRHWLAGAALPWSPQSALRLWNRLHRETGGDTAAVLSRLDLAQARLLARDRLATPPGPLA</sequence>
<dbReference type="EMBL" id="UXAW01000033">
    <property type="protein sequence ID" value="VDC20159.1"/>
    <property type="molecule type" value="Genomic_DNA"/>
</dbReference>
<evidence type="ECO:0000313" key="2">
    <source>
        <dbReference type="Proteomes" id="UP000277498"/>
    </source>
</evidence>
<dbReference type="Proteomes" id="UP000277498">
    <property type="component" value="Unassembled WGS sequence"/>
</dbReference>
<name>A0A3P5WXG6_9RHOB</name>
<dbReference type="AlphaFoldDB" id="A0A3P5WXG6"/>
<reference evidence="1 2" key="1">
    <citation type="submission" date="2018-11" db="EMBL/GenBank/DDBJ databases">
        <authorList>
            <person name="Criscuolo A."/>
        </authorList>
    </citation>
    <scope>NUCLEOTIDE SEQUENCE [LARGE SCALE GENOMIC DNA]</scope>
    <source>
        <strain evidence="1">ACIP111625</strain>
    </source>
</reference>
<dbReference type="RefSeq" id="WP_199286342.1">
    <property type="nucleotide sequence ID" value="NZ_UXAW01000033.1"/>
</dbReference>
<evidence type="ECO:0000313" key="1">
    <source>
        <dbReference type="EMBL" id="VDC20159.1"/>
    </source>
</evidence>
<dbReference type="InterPro" id="IPR045386">
    <property type="entry name" value="DUF6525"/>
</dbReference>
<gene>
    <name evidence="1" type="ORF">XINFAN_00349</name>
</gene>
<dbReference type="Pfam" id="PF20135">
    <property type="entry name" value="DUF6525"/>
    <property type="match status" value="1"/>
</dbReference>
<proteinExistence type="predicted"/>
<organism evidence="1 2">
    <name type="scientific">Pseudogemmobacter humi</name>
    <dbReference type="NCBI Taxonomy" id="2483812"/>
    <lineage>
        <taxon>Bacteria</taxon>
        <taxon>Pseudomonadati</taxon>
        <taxon>Pseudomonadota</taxon>
        <taxon>Alphaproteobacteria</taxon>
        <taxon>Rhodobacterales</taxon>
        <taxon>Paracoccaceae</taxon>
        <taxon>Pseudogemmobacter</taxon>
    </lineage>
</organism>
<protein>
    <submittedName>
        <fullName evidence="1">Uncharacterized protein</fullName>
    </submittedName>
</protein>
<accession>A0A3P5WXG6</accession>